<dbReference type="EMBL" id="JADGJH010001006">
    <property type="protein sequence ID" value="KAJ3119988.1"/>
    <property type="molecule type" value="Genomic_DNA"/>
</dbReference>
<feature type="signal peptide" evidence="1">
    <location>
        <begin position="1"/>
        <end position="17"/>
    </location>
</feature>
<evidence type="ECO:0000313" key="3">
    <source>
        <dbReference type="Proteomes" id="UP001211907"/>
    </source>
</evidence>
<gene>
    <name evidence="2" type="ORF">HK100_000074</name>
</gene>
<reference evidence="2" key="1">
    <citation type="submission" date="2020-05" db="EMBL/GenBank/DDBJ databases">
        <title>Phylogenomic resolution of chytrid fungi.</title>
        <authorList>
            <person name="Stajich J.E."/>
            <person name="Amses K."/>
            <person name="Simmons R."/>
            <person name="Seto K."/>
            <person name="Myers J."/>
            <person name="Bonds A."/>
            <person name="Quandt C.A."/>
            <person name="Barry K."/>
            <person name="Liu P."/>
            <person name="Grigoriev I."/>
            <person name="Longcore J.E."/>
            <person name="James T.Y."/>
        </authorList>
    </citation>
    <scope>NUCLEOTIDE SEQUENCE</scope>
    <source>
        <strain evidence="2">JEL0513</strain>
    </source>
</reference>
<sequence length="186" mass="18627">MQFKTLVVAALASVASACSSSSEAGSTCLTSGGAWLYIVSPFVNQSYTAGGQINLEWDVCGSDAAFSNATVSFSLVDATNSNDAADIANGDLVFSTPVKWSAGQATGTIPSGISGSKISVKSNYRDAAVSKWDYCFGNTFVVVSDSTSPTTNSSTASSSGVSTIGKSSAESIAASAAVAVVAALLL</sequence>
<organism evidence="2 3">
    <name type="scientific">Physocladia obscura</name>
    <dbReference type="NCBI Taxonomy" id="109957"/>
    <lineage>
        <taxon>Eukaryota</taxon>
        <taxon>Fungi</taxon>
        <taxon>Fungi incertae sedis</taxon>
        <taxon>Chytridiomycota</taxon>
        <taxon>Chytridiomycota incertae sedis</taxon>
        <taxon>Chytridiomycetes</taxon>
        <taxon>Chytridiales</taxon>
        <taxon>Chytriomycetaceae</taxon>
        <taxon>Physocladia</taxon>
    </lineage>
</organism>
<accession>A0AAD5T0D1</accession>
<proteinExistence type="predicted"/>
<evidence type="ECO:0000313" key="2">
    <source>
        <dbReference type="EMBL" id="KAJ3119988.1"/>
    </source>
</evidence>
<feature type="chain" id="PRO_5042022813" evidence="1">
    <location>
        <begin position="18"/>
        <end position="186"/>
    </location>
</feature>
<name>A0AAD5T0D1_9FUNG</name>
<keyword evidence="3" id="KW-1185">Reference proteome</keyword>
<dbReference type="PROSITE" id="PS51257">
    <property type="entry name" value="PROKAR_LIPOPROTEIN"/>
    <property type="match status" value="1"/>
</dbReference>
<protein>
    <submittedName>
        <fullName evidence="2">Uncharacterized protein</fullName>
    </submittedName>
</protein>
<evidence type="ECO:0000256" key="1">
    <source>
        <dbReference type="SAM" id="SignalP"/>
    </source>
</evidence>
<comment type="caution">
    <text evidence="2">The sequence shown here is derived from an EMBL/GenBank/DDBJ whole genome shotgun (WGS) entry which is preliminary data.</text>
</comment>
<dbReference type="AlphaFoldDB" id="A0AAD5T0D1"/>
<dbReference type="Proteomes" id="UP001211907">
    <property type="component" value="Unassembled WGS sequence"/>
</dbReference>
<keyword evidence="1" id="KW-0732">Signal</keyword>